<feature type="domain" description="Polysaccharide chain length determinant N-terminal" evidence="8">
    <location>
        <begin position="14"/>
        <end position="78"/>
    </location>
</feature>
<evidence type="ECO:0000256" key="7">
    <source>
        <dbReference type="SAM" id="Phobius"/>
    </source>
</evidence>
<evidence type="ECO:0000256" key="3">
    <source>
        <dbReference type="ARBA" id="ARBA00022692"/>
    </source>
</evidence>
<feature type="coiled-coil region" evidence="6">
    <location>
        <begin position="190"/>
        <end position="243"/>
    </location>
</feature>
<feature type="transmembrane region" description="Helical" evidence="7">
    <location>
        <begin position="394"/>
        <end position="413"/>
    </location>
</feature>
<dbReference type="Gene3D" id="3.30.1890.10">
    <property type="entry name" value="FepE-like"/>
    <property type="match status" value="2"/>
</dbReference>
<evidence type="ECO:0000256" key="5">
    <source>
        <dbReference type="ARBA" id="ARBA00023136"/>
    </source>
</evidence>
<reference evidence="9 10" key="1">
    <citation type="submission" date="2021-01" db="EMBL/GenBank/DDBJ databases">
        <title>Antibiotic resistance and phylogeny of Pseudomonas spp. isolated over three decades from chicken meat in the Norwegian food chain.</title>
        <authorList>
            <person name="Moen B."/>
        </authorList>
    </citation>
    <scope>NUCLEOTIDE SEQUENCE [LARGE SCALE GENOMIC DNA]</scope>
    <source>
        <strain evidence="9 10">MF6766</strain>
    </source>
</reference>
<comment type="subcellular location">
    <subcellularLocation>
        <location evidence="1">Cell membrane</location>
        <topology evidence="1">Multi-pass membrane protein</topology>
    </subcellularLocation>
</comment>
<gene>
    <name evidence="9" type="ORF">JJD71_21115</name>
</gene>
<dbReference type="InterPro" id="IPR003856">
    <property type="entry name" value="LPS_length_determ_N"/>
</dbReference>
<dbReference type="EMBL" id="JAENSR010000006">
    <property type="protein sequence ID" value="MBK3461572.1"/>
    <property type="molecule type" value="Genomic_DNA"/>
</dbReference>
<dbReference type="RefSeq" id="WP_198809593.1">
    <property type="nucleotide sequence ID" value="NZ_JAEKCT010000007.1"/>
</dbReference>
<evidence type="ECO:0000259" key="8">
    <source>
        <dbReference type="Pfam" id="PF02706"/>
    </source>
</evidence>
<dbReference type="Proteomes" id="UP000620382">
    <property type="component" value="Unassembled WGS sequence"/>
</dbReference>
<accession>A0ABS1GXJ8</accession>
<keyword evidence="3 7" id="KW-0812">Transmembrane</keyword>
<keyword evidence="6" id="KW-0175">Coiled coil</keyword>
<keyword evidence="10" id="KW-1185">Reference proteome</keyword>
<evidence type="ECO:0000256" key="6">
    <source>
        <dbReference type="SAM" id="Coils"/>
    </source>
</evidence>
<sequence length="436" mass="48382">MSSSFRAPPVPPFEISLIAVSEAVCKQKKFIALVTAAVGLIAVAYAFIATPEYQVSSVLRPAAINELDALNRSEIYALPPGEALTRVGAALESYETRLGFFRENQKLFKEFERPGRTLEQSFEEFNRNSISLSLPDPKKADILSSFIRIEMNYPKDVDGVTILNGFVNYAIATEREHIAADLNVIVKNRLNELNGKLKAARSSYDNDKEAKIVSLQESNNLRRAQLRDELKALRTQLKTERADRVAQLNEAIGIAKSLGIRKPTTPTSLGEADRVGTPTTMRTEVNNQQIPLYFMGSEALEAERSALQQRKSDDFTARRIGEIAKELQLLENNREVEILNSRQNEDVFLAGVQSLRAEAVRLQGLDIDMSRLKLVTIDKQALEPLNPIKPNRKLIIIFGLLFGLGLGVAIVALRSILSQQRAAVPVPVSLVNNSMV</sequence>
<dbReference type="PANTHER" id="PTHR32309:SF13">
    <property type="entry name" value="FERRIC ENTEROBACTIN TRANSPORT PROTEIN FEPE"/>
    <property type="match status" value="1"/>
</dbReference>
<evidence type="ECO:0000256" key="4">
    <source>
        <dbReference type="ARBA" id="ARBA00022989"/>
    </source>
</evidence>
<dbReference type="SUPFAM" id="SSF160355">
    <property type="entry name" value="Bacterial polysaccharide co-polymerase-like"/>
    <property type="match status" value="2"/>
</dbReference>
<name>A0ABS1GXJ8_9PSED</name>
<evidence type="ECO:0000256" key="1">
    <source>
        <dbReference type="ARBA" id="ARBA00004651"/>
    </source>
</evidence>
<organism evidence="9 10">
    <name type="scientific">Pseudomonas haemolytica</name>
    <dbReference type="NCBI Taxonomy" id="2600065"/>
    <lineage>
        <taxon>Bacteria</taxon>
        <taxon>Pseudomonadati</taxon>
        <taxon>Pseudomonadota</taxon>
        <taxon>Gammaproteobacteria</taxon>
        <taxon>Pseudomonadales</taxon>
        <taxon>Pseudomonadaceae</taxon>
        <taxon>Pseudomonas</taxon>
    </lineage>
</organism>
<dbReference type="Pfam" id="PF02706">
    <property type="entry name" value="Wzz"/>
    <property type="match status" value="1"/>
</dbReference>
<dbReference type="PANTHER" id="PTHR32309">
    <property type="entry name" value="TYROSINE-PROTEIN KINASE"/>
    <property type="match status" value="1"/>
</dbReference>
<evidence type="ECO:0000313" key="10">
    <source>
        <dbReference type="Proteomes" id="UP000620382"/>
    </source>
</evidence>
<evidence type="ECO:0000313" key="9">
    <source>
        <dbReference type="EMBL" id="MBK3461572.1"/>
    </source>
</evidence>
<keyword evidence="4 7" id="KW-1133">Transmembrane helix</keyword>
<dbReference type="InterPro" id="IPR050445">
    <property type="entry name" value="Bact_polysacc_biosynth/exp"/>
</dbReference>
<feature type="transmembrane region" description="Helical" evidence="7">
    <location>
        <begin position="30"/>
        <end position="48"/>
    </location>
</feature>
<keyword evidence="2" id="KW-1003">Cell membrane</keyword>
<evidence type="ECO:0000256" key="2">
    <source>
        <dbReference type="ARBA" id="ARBA00022475"/>
    </source>
</evidence>
<proteinExistence type="predicted"/>
<keyword evidence="5 7" id="KW-0472">Membrane</keyword>
<protein>
    <submittedName>
        <fullName evidence="9">Chain-length determining protein</fullName>
    </submittedName>
</protein>
<comment type="caution">
    <text evidence="9">The sequence shown here is derived from an EMBL/GenBank/DDBJ whole genome shotgun (WGS) entry which is preliminary data.</text>
</comment>